<evidence type="ECO:0000313" key="5">
    <source>
        <dbReference type="EMBL" id="OGY89956.1"/>
    </source>
</evidence>
<dbReference type="SMART" id="SM00471">
    <property type="entry name" value="HDc"/>
    <property type="match status" value="1"/>
</dbReference>
<comment type="pathway">
    <text evidence="1">Purine metabolism.</text>
</comment>
<dbReference type="InterPro" id="IPR004095">
    <property type="entry name" value="TGS"/>
</dbReference>
<feature type="non-terminal residue" evidence="5">
    <location>
        <position position="413"/>
    </location>
</feature>
<evidence type="ECO:0000259" key="4">
    <source>
        <dbReference type="PROSITE" id="PS51880"/>
    </source>
</evidence>
<dbReference type="InterPro" id="IPR007685">
    <property type="entry name" value="RelA_SpoT"/>
</dbReference>
<dbReference type="Pfam" id="PF13328">
    <property type="entry name" value="HD_4"/>
    <property type="match status" value="1"/>
</dbReference>
<evidence type="ECO:0000259" key="3">
    <source>
        <dbReference type="PROSITE" id="PS51831"/>
    </source>
</evidence>
<dbReference type="PROSITE" id="PS51880">
    <property type="entry name" value="TGS"/>
    <property type="match status" value="1"/>
</dbReference>
<comment type="caution">
    <text evidence="5">The sequence shown here is derived from an EMBL/GenBank/DDBJ whole genome shotgun (WGS) entry which is preliminary data.</text>
</comment>
<dbReference type="Proteomes" id="UP000178849">
    <property type="component" value="Unassembled WGS sequence"/>
</dbReference>
<dbReference type="NCBIfam" id="TIGR00691">
    <property type="entry name" value="spoT_relA"/>
    <property type="match status" value="1"/>
</dbReference>
<dbReference type="EMBL" id="MHKL01000004">
    <property type="protein sequence ID" value="OGY89956.1"/>
    <property type="molecule type" value="Genomic_DNA"/>
</dbReference>
<comment type="similarity">
    <text evidence="2">Belongs to the relA/spoT family.</text>
</comment>
<dbReference type="CDD" id="cd00077">
    <property type="entry name" value="HDc"/>
    <property type="match status" value="1"/>
</dbReference>
<dbReference type="InterPro" id="IPR043519">
    <property type="entry name" value="NT_sf"/>
</dbReference>
<dbReference type="GO" id="GO:0015969">
    <property type="term" value="P:guanosine tetraphosphate metabolic process"/>
    <property type="evidence" value="ECO:0007669"/>
    <property type="project" value="InterPro"/>
</dbReference>
<dbReference type="InterPro" id="IPR003607">
    <property type="entry name" value="HD/PDEase_dom"/>
</dbReference>
<dbReference type="InterPro" id="IPR004811">
    <property type="entry name" value="RelA/Spo_fam"/>
</dbReference>
<name>A0A1G2BMJ9_9BACT</name>
<evidence type="ECO:0000256" key="1">
    <source>
        <dbReference type="ARBA" id="ARBA00025704"/>
    </source>
</evidence>
<protein>
    <recommendedName>
        <fullName evidence="7">HD domain-containing protein</fullName>
    </recommendedName>
</protein>
<dbReference type="GO" id="GO:0005886">
    <property type="term" value="C:plasma membrane"/>
    <property type="evidence" value="ECO:0007669"/>
    <property type="project" value="TreeGrafter"/>
</dbReference>
<dbReference type="Pfam" id="PF04607">
    <property type="entry name" value="RelA_SpoT"/>
    <property type="match status" value="1"/>
</dbReference>
<dbReference type="SMART" id="SM00954">
    <property type="entry name" value="RelA_SpoT"/>
    <property type="match status" value="1"/>
</dbReference>
<dbReference type="SUPFAM" id="SSF81301">
    <property type="entry name" value="Nucleotidyltransferase"/>
    <property type="match status" value="1"/>
</dbReference>
<dbReference type="InterPro" id="IPR006674">
    <property type="entry name" value="HD_domain"/>
</dbReference>
<accession>A0A1G2BMJ9</accession>
<dbReference type="PANTHER" id="PTHR21262:SF31">
    <property type="entry name" value="GTP PYROPHOSPHOKINASE"/>
    <property type="match status" value="1"/>
</dbReference>
<dbReference type="SUPFAM" id="SSF109604">
    <property type="entry name" value="HD-domain/PDEase-like"/>
    <property type="match status" value="1"/>
</dbReference>
<dbReference type="FunFam" id="3.30.460.10:FF:000001">
    <property type="entry name" value="GTP pyrophosphokinase RelA"/>
    <property type="match status" value="1"/>
</dbReference>
<dbReference type="PANTHER" id="PTHR21262">
    <property type="entry name" value="GUANOSINE-3',5'-BIS DIPHOSPHATE 3'-PYROPHOSPHOHYDROLASE"/>
    <property type="match status" value="1"/>
</dbReference>
<dbReference type="CDD" id="cd05399">
    <property type="entry name" value="NT_Rel-Spo_like"/>
    <property type="match status" value="1"/>
</dbReference>
<comment type="function">
    <text evidence="2">In eubacteria ppGpp (guanosine 3'-diphosphate 5'-diphosphate) is a mediator of the stringent response that coordinates a variety of cellular activities in response to changes in nutritional abundance.</text>
</comment>
<gene>
    <name evidence="5" type="ORF">A2927_02655</name>
</gene>
<dbReference type="STRING" id="1798550.A2927_02655"/>
<dbReference type="AlphaFoldDB" id="A0A1G2BMJ9"/>
<dbReference type="InterPro" id="IPR012676">
    <property type="entry name" value="TGS-like"/>
</dbReference>
<evidence type="ECO:0000313" key="6">
    <source>
        <dbReference type="Proteomes" id="UP000178849"/>
    </source>
</evidence>
<dbReference type="PROSITE" id="PS51831">
    <property type="entry name" value="HD"/>
    <property type="match status" value="1"/>
</dbReference>
<dbReference type="Pfam" id="PF02824">
    <property type="entry name" value="TGS"/>
    <property type="match status" value="1"/>
</dbReference>
<dbReference type="Gene3D" id="1.10.3210.10">
    <property type="entry name" value="Hypothetical protein af1432"/>
    <property type="match status" value="1"/>
</dbReference>
<organism evidence="5 6">
    <name type="scientific">Candidatus Komeilibacteria bacterium RIFCSPLOWO2_01_FULL_45_10</name>
    <dbReference type="NCBI Taxonomy" id="1798550"/>
    <lineage>
        <taxon>Bacteria</taxon>
        <taxon>Candidatus Komeiliibacteriota</taxon>
    </lineage>
</organism>
<dbReference type="Gene3D" id="3.30.460.10">
    <property type="entry name" value="Beta Polymerase, domain 2"/>
    <property type="match status" value="1"/>
</dbReference>
<proteinExistence type="inferred from homology"/>
<dbReference type="SUPFAM" id="SSF81271">
    <property type="entry name" value="TGS-like"/>
    <property type="match status" value="1"/>
</dbReference>
<dbReference type="Gene3D" id="3.10.20.30">
    <property type="match status" value="1"/>
</dbReference>
<reference evidence="5 6" key="1">
    <citation type="journal article" date="2016" name="Nat. Commun.">
        <title>Thousands of microbial genomes shed light on interconnected biogeochemical processes in an aquifer system.</title>
        <authorList>
            <person name="Anantharaman K."/>
            <person name="Brown C.T."/>
            <person name="Hug L.A."/>
            <person name="Sharon I."/>
            <person name="Castelle C.J."/>
            <person name="Probst A.J."/>
            <person name="Thomas B.C."/>
            <person name="Singh A."/>
            <person name="Wilkins M.J."/>
            <person name="Karaoz U."/>
            <person name="Brodie E.L."/>
            <person name="Williams K.H."/>
            <person name="Hubbard S.S."/>
            <person name="Banfield J.F."/>
        </authorList>
    </citation>
    <scope>NUCLEOTIDE SEQUENCE [LARGE SCALE GENOMIC DNA]</scope>
</reference>
<evidence type="ECO:0000256" key="2">
    <source>
        <dbReference type="RuleBase" id="RU003847"/>
    </source>
</evidence>
<evidence type="ECO:0008006" key="7">
    <source>
        <dbReference type="Google" id="ProtNLM"/>
    </source>
</evidence>
<sequence>MLSIEDVINQVKSYNPEADTKLLKDAYQFAAVAHAGQKRLSGEDYIQHALACAFNLAKIRLDLATIVAGLLHDVPEDTNFTLEDIKKKFGKEVAKLVEGITKLGTLKYRGLERYAENLRKMFLAMTDDIRIILVKFADRIHNLQTLSAIRPDKRKRIALETLEIYAPIANRLGMGEMRGTLEDLAFPYVYPKEYAWVEDLAQNRLRLEVKYIERIKKIIQKELVENKIEISSIHGRIKHLYSLYKKLLERDKDINKIYDLIAIRIITKNVADCYRVLGVIHKKWTPLKGRIKDYIAQPKPNGYQSIHTTVFAERGKIVEFQIRDEQMHELAEYGVAAHWHFKENQNRRLTKEATVWLKGLLEIQKKIANHQDYLREVKVNIFQNRIFVFTPKGDVIDLPENATPVDFAYHIHT</sequence>
<feature type="domain" description="TGS" evidence="4">
    <location>
        <begin position="384"/>
        <end position="413"/>
    </location>
</feature>
<dbReference type="FunFam" id="1.10.3210.10:FF:000001">
    <property type="entry name" value="GTP pyrophosphokinase RelA"/>
    <property type="match status" value="1"/>
</dbReference>
<feature type="domain" description="HD" evidence="3">
    <location>
        <begin position="45"/>
        <end position="143"/>
    </location>
</feature>
<dbReference type="InterPro" id="IPR012675">
    <property type="entry name" value="Beta-grasp_dom_sf"/>
</dbReference>